<dbReference type="NCBIfam" id="TIGR02247">
    <property type="entry name" value="HAD-1A3-hyp"/>
    <property type="match status" value="1"/>
</dbReference>
<evidence type="ECO:0000313" key="3">
    <source>
        <dbReference type="EMBL" id="KAJ8312770.1"/>
    </source>
</evidence>
<dbReference type="InterPro" id="IPR002575">
    <property type="entry name" value="Aminoglycoside_PTrfase"/>
</dbReference>
<dbReference type="InterPro" id="IPR036412">
    <property type="entry name" value="HAD-like_sf"/>
</dbReference>
<dbReference type="SUPFAM" id="SSF56112">
    <property type="entry name" value="Protein kinase-like (PK-like)"/>
    <property type="match status" value="1"/>
</dbReference>
<sequence length="720" mass="80912">MKRVQSNRAERTTAVGKQTKDDGRMLKFQLFLPRLKMIGQRYNTRAMFGRPFSLSSSLLENNESSGKSRYSAVIFDMGGVILPSPIGGFKDYEVSKGIKPGTVSKLGREVDVSDLLETFHRSKIEPFPVMVDAIKSVRAEGLKTALLTNNWRWKENQKLMPFAADLFDVIVESCVEKIRKPDPRIYQICIDKLGVPPEEIVFLDDLGYNLKPAQAMGLKTIKVLSPEQAVKDLEEVLGGKCLRCFVEGTTTVPKHLEIPMNKLKSYLNWALKLHSKEEPVIRCFEHGQSNPTYFVYYGGKKMVLRKKPPGKLLPSAHAVEREYKVMKAVGQHGVPIPKMLGLCEDESLIGTPFYMMEYMEGRIFKDKALPECSVEERRMIYSSLLDALCKIHSVDISAAGLDNYGKKGGYVLRNFTRWAKQYEASKTQEIESMTKLMEWLPARMPTDERVTIVHGDFRPEVIGVLDWELSTIGDPLTDLVTCCLAYYMPDNFFSGPQLTGRDVKNLGLPSVQEFVSEYCRKLGIPPIDNWDFYVAFAMFRTAAILQGVYKRAISGQGSSSEGVLAGDFVVLLANQAWDIASKNEVVPLEEAIITGGRPKNQWEPDPRIDAVKEKAKSQGLWNLFLPEESDPGKKYGAGLTNVEYAFMCEEMGKYFLAPQVFNCSAPDTGNMETLVRYGTEEQKQQWLLPLLEGKIRSCFGMTEPQVASSDATNIEASIVQ</sequence>
<dbReference type="InterPro" id="IPR041492">
    <property type="entry name" value="HAD_2"/>
</dbReference>
<dbReference type="Pfam" id="PF01636">
    <property type="entry name" value="APH"/>
    <property type="match status" value="1"/>
</dbReference>
<evidence type="ECO:0000313" key="4">
    <source>
        <dbReference type="Proteomes" id="UP001217089"/>
    </source>
</evidence>
<keyword evidence="4" id="KW-1185">Reference proteome</keyword>
<dbReference type="EMBL" id="JARBDR010000440">
    <property type="protein sequence ID" value="KAJ8312770.1"/>
    <property type="molecule type" value="Genomic_DNA"/>
</dbReference>
<dbReference type="CDD" id="cd05154">
    <property type="entry name" value="ACAD10_11_N-like"/>
    <property type="match status" value="1"/>
</dbReference>
<comment type="caution">
    <text evidence="3">The sequence shown here is derived from an EMBL/GenBank/DDBJ whole genome shotgun (WGS) entry which is preliminary data.</text>
</comment>
<dbReference type="Gene3D" id="3.40.50.1000">
    <property type="entry name" value="HAD superfamily/HAD-like"/>
    <property type="match status" value="1"/>
</dbReference>
<dbReference type="InterPro" id="IPR041726">
    <property type="entry name" value="ACAD10_11_N"/>
</dbReference>
<dbReference type="NCBIfam" id="TIGR01509">
    <property type="entry name" value="HAD-SF-IA-v3"/>
    <property type="match status" value="1"/>
</dbReference>
<evidence type="ECO:0000259" key="1">
    <source>
        <dbReference type="Pfam" id="PF01636"/>
    </source>
</evidence>
<dbReference type="PANTHER" id="PTHR47829">
    <property type="entry name" value="HYDROLASE, PUTATIVE (AFU_ORTHOLOGUE AFUA_1G12880)-RELATED"/>
    <property type="match status" value="1"/>
</dbReference>
<proteinExistence type="predicted"/>
<dbReference type="Gene3D" id="1.10.540.10">
    <property type="entry name" value="Acyl-CoA dehydrogenase/oxidase, N-terminal domain"/>
    <property type="match status" value="1"/>
</dbReference>
<dbReference type="SUPFAM" id="SSF56784">
    <property type="entry name" value="HAD-like"/>
    <property type="match status" value="1"/>
</dbReference>
<dbReference type="SFLD" id="SFLDS00003">
    <property type="entry name" value="Haloacid_Dehalogenase"/>
    <property type="match status" value="1"/>
</dbReference>
<accession>A0ABQ9F5W3</accession>
<protein>
    <recommendedName>
        <fullName evidence="5">Acyl-CoA dehydrogenase family member 10</fullName>
    </recommendedName>
</protein>
<dbReference type="Proteomes" id="UP001217089">
    <property type="component" value="Unassembled WGS sequence"/>
</dbReference>
<dbReference type="InterPro" id="IPR052898">
    <property type="entry name" value="ACAD10-like"/>
</dbReference>
<feature type="domain" description="Acyl-CoA dehydrogenase/oxidase N-terminal" evidence="2">
    <location>
        <begin position="609"/>
        <end position="694"/>
    </location>
</feature>
<dbReference type="Pfam" id="PF13419">
    <property type="entry name" value="HAD_2"/>
    <property type="match status" value="1"/>
</dbReference>
<dbReference type="PANTHER" id="PTHR47829:SF3">
    <property type="entry name" value="AMINOGLYCOSIDE PHOSPHOTRANSFERASE DOMAIN-CONTAINING PROTEIN"/>
    <property type="match status" value="1"/>
</dbReference>
<evidence type="ECO:0008006" key="5">
    <source>
        <dbReference type="Google" id="ProtNLM"/>
    </source>
</evidence>
<dbReference type="SFLD" id="SFLDG01129">
    <property type="entry name" value="C1.5:_HAD__Beta-PGM__Phosphata"/>
    <property type="match status" value="1"/>
</dbReference>
<reference evidence="3 4" key="1">
    <citation type="submission" date="2022-12" db="EMBL/GenBank/DDBJ databases">
        <title>Chromosome-level genome of Tegillarca granosa.</title>
        <authorList>
            <person name="Kim J."/>
        </authorList>
    </citation>
    <scope>NUCLEOTIDE SEQUENCE [LARGE SCALE GENOMIC DNA]</scope>
    <source>
        <strain evidence="3">Teg-2019</strain>
        <tissue evidence="3">Adductor muscle</tissue>
    </source>
</reference>
<dbReference type="InterPro" id="IPR037069">
    <property type="entry name" value="AcylCoA_DH/ox_N_sf"/>
</dbReference>
<evidence type="ECO:0000259" key="2">
    <source>
        <dbReference type="Pfam" id="PF02771"/>
    </source>
</evidence>
<dbReference type="InterPro" id="IPR011945">
    <property type="entry name" value="HAD-SF_ppase_IA/epoxid_hydro_N"/>
</dbReference>
<dbReference type="InterPro" id="IPR009100">
    <property type="entry name" value="AcylCoA_DH/oxidase_NM_dom_sf"/>
</dbReference>
<dbReference type="Gene3D" id="3.30.200.20">
    <property type="entry name" value="Phosphorylase Kinase, domain 1"/>
    <property type="match status" value="1"/>
</dbReference>
<dbReference type="InterPro" id="IPR023214">
    <property type="entry name" value="HAD_sf"/>
</dbReference>
<feature type="domain" description="Aminoglycoside phosphotransferase" evidence="1">
    <location>
        <begin position="282"/>
        <end position="489"/>
    </location>
</feature>
<dbReference type="InterPro" id="IPR006439">
    <property type="entry name" value="HAD-SF_hydro_IA"/>
</dbReference>
<dbReference type="InterPro" id="IPR011009">
    <property type="entry name" value="Kinase-like_dom_sf"/>
</dbReference>
<dbReference type="CDD" id="cd02603">
    <property type="entry name" value="HAD_sEH-N_like"/>
    <property type="match status" value="1"/>
</dbReference>
<name>A0ABQ9F5W3_TEGGR</name>
<dbReference type="SUPFAM" id="SSF56645">
    <property type="entry name" value="Acyl-CoA dehydrogenase NM domain-like"/>
    <property type="match status" value="1"/>
</dbReference>
<organism evidence="3 4">
    <name type="scientific">Tegillarca granosa</name>
    <name type="common">Malaysian cockle</name>
    <name type="synonym">Anadara granosa</name>
    <dbReference type="NCBI Taxonomy" id="220873"/>
    <lineage>
        <taxon>Eukaryota</taxon>
        <taxon>Metazoa</taxon>
        <taxon>Spiralia</taxon>
        <taxon>Lophotrochozoa</taxon>
        <taxon>Mollusca</taxon>
        <taxon>Bivalvia</taxon>
        <taxon>Autobranchia</taxon>
        <taxon>Pteriomorphia</taxon>
        <taxon>Arcoida</taxon>
        <taxon>Arcoidea</taxon>
        <taxon>Arcidae</taxon>
        <taxon>Tegillarca</taxon>
    </lineage>
</organism>
<gene>
    <name evidence="3" type="ORF">KUTeg_010143</name>
</gene>
<dbReference type="InterPro" id="IPR013786">
    <property type="entry name" value="AcylCoA_DH/ox_N"/>
</dbReference>
<dbReference type="Gene3D" id="3.90.1200.10">
    <property type="match status" value="1"/>
</dbReference>
<dbReference type="Pfam" id="PF02771">
    <property type="entry name" value="Acyl-CoA_dh_N"/>
    <property type="match status" value="1"/>
</dbReference>